<reference evidence="8" key="2">
    <citation type="journal article" date="2023" name="IMA Fungus">
        <title>Comparative genomic study of the Penicillium genus elucidates a diverse pangenome and 15 lateral gene transfer events.</title>
        <authorList>
            <person name="Petersen C."/>
            <person name="Sorensen T."/>
            <person name="Nielsen M.R."/>
            <person name="Sondergaard T.E."/>
            <person name="Sorensen J.L."/>
            <person name="Fitzpatrick D.A."/>
            <person name="Frisvad J.C."/>
            <person name="Nielsen K.L."/>
        </authorList>
    </citation>
    <scope>NUCLEOTIDE SEQUENCE</scope>
    <source>
        <strain evidence="8">IBT 21917</strain>
    </source>
</reference>
<dbReference type="Pfam" id="PF11951">
    <property type="entry name" value="Fungal_trans_2"/>
    <property type="match status" value="1"/>
</dbReference>
<evidence type="ECO:0000256" key="1">
    <source>
        <dbReference type="ARBA" id="ARBA00022723"/>
    </source>
</evidence>
<keyword evidence="5" id="KW-0804">Transcription</keyword>
<keyword evidence="3" id="KW-0805">Transcription regulation</keyword>
<accession>A0A9W9LYD9</accession>
<evidence type="ECO:0000259" key="7">
    <source>
        <dbReference type="PROSITE" id="PS50048"/>
    </source>
</evidence>
<sequence length="647" mass="73778">MDAKKRRSRTGCLTCRARRVKCDERKPACERCNSANIECAGYAEKRRLLVRRTGHISTPMTTATSLSDPGHEVDVAAQQHVLPGELPLIALPNNPTPSQLPHTRARDVLAFHQFLFRTMPILFPPESLSFWQDYVCQEAWEVEYVFEAIVALGSMHRATLLLSQESEGDRDRGFDTKVIALQIYSSALKGISDTLANRQISTALLLGVLILFAYVESFDGNVPATIRHIHMANHYFQAMSARNDQDPKRYTRSIELCLHDLDVIRRVTLPDLKVIRMISPLYRPNRTTEALQPHYHEGQHSSPVLLLQQLLDMGSMDGEIKPLIWCPVAAHRKLMPESKILAFIEELRKWKARNSILFHKLGVDEAVSEPVNFDLARLADATIPPPSSSNLPREYCLVLALYVFYQARLSWALSIYKDGDRSLELDAYHFVYQLLRFVTTALNDPDTHSQQIPFGCEALRIGLSPMLFLAGQACPKPNWLRWILFELNRIGREGVCNSKAFSSSLEVLSTLEKRQKREPEWPDVEYFASPHRRVISVVFPDLDGRGYETYYAQARADGGEDSRESHIPLCTARWSSFVNDGRPSVIKCDEIDVDVPFSDWVMNRPLVKSWAQWLTFSEFDLSRTLHDHINGSRLLLDRSRVDDMCKS</sequence>
<dbReference type="PANTHER" id="PTHR36206:SF13">
    <property type="entry name" value="TRANSCRIPTIONAL REGULATORY PROTEIN MOC3"/>
    <property type="match status" value="1"/>
</dbReference>
<keyword evidence="2" id="KW-0862">Zinc</keyword>
<dbReference type="SMART" id="SM00066">
    <property type="entry name" value="GAL4"/>
    <property type="match status" value="1"/>
</dbReference>
<keyword evidence="9" id="KW-1185">Reference proteome</keyword>
<gene>
    <name evidence="8" type="ORF">N7492_000114</name>
</gene>
<evidence type="ECO:0000256" key="2">
    <source>
        <dbReference type="ARBA" id="ARBA00022833"/>
    </source>
</evidence>
<keyword evidence="4" id="KW-0238">DNA-binding</keyword>
<dbReference type="InterPro" id="IPR052360">
    <property type="entry name" value="Transcr_Regulatory_Proteins"/>
</dbReference>
<dbReference type="InterPro" id="IPR001138">
    <property type="entry name" value="Zn2Cys6_DnaBD"/>
</dbReference>
<dbReference type="Proteomes" id="UP001146351">
    <property type="component" value="Unassembled WGS sequence"/>
</dbReference>
<dbReference type="PROSITE" id="PS50048">
    <property type="entry name" value="ZN2_CY6_FUNGAL_2"/>
    <property type="match status" value="1"/>
</dbReference>
<evidence type="ECO:0000256" key="5">
    <source>
        <dbReference type="ARBA" id="ARBA00023163"/>
    </source>
</evidence>
<evidence type="ECO:0000256" key="3">
    <source>
        <dbReference type="ARBA" id="ARBA00023015"/>
    </source>
</evidence>
<dbReference type="InterPro" id="IPR036864">
    <property type="entry name" value="Zn2-C6_fun-type_DNA-bd_sf"/>
</dbReference>
<dbReference type="EMBL" id="JAPQKO010000001">
    <property type="protein sequence ID" value="KAJ5182498.1"/>
    <property type="molecule type" value="Genomic_DNA"/>
</dbReference>
<name>A0A9W9LYD9_9EURO</name>
<reference evidence="8" key="1">
    <citation type="submission" date="2022-11" db="EMBL/GenBank/DDBJ databases">
        <authorList>
            <person name="Petersen C."/>
        </authorList>
    </citation>
    <scope>NUCLEOTIDE SEQUENCE</scope>
    <source>
        <strain evidence="8">IBT 21917</strain>
    </source>
</reference>
<dbReference type="GO" id="GO:0000981">
    <property type="term" value="F:DNA-binding transcription factor activity, RNA polymerase II-specific"/>
    <property type="evidence" value="ECO:0007669"/>
    <property type="project" value="InterPro"/>
</dbReference>
<feature type="domain" description="Zn(2)-C6 fungal-type" evidence="7">
    <location>
        <begin position="11"/>
        <end position="39"/>
    </location>
</feature>
<evidence type="ECO:0000313" key="9">
    <source>
        <dbReference type="Proteomes" id="UP001146351"/>
    </source>
</evidence>
<dbReference type="SUPFAM" id="SSF57701">
    <property type="entry name" value="Zn2/Cys6 DNA-binding domain"/>
    <property type="match status" value="1"/>
</dbReference>
<dbReference type="Pfam" id="PF00172">
    <property type="entry name" value="Zn_clus"/>
    <property type="match status" value="1"/>
</dbReference>
<evidence type="ECO:0000256" key="4">
    <source>
        <dbReference type="ARBA" id="ARBA00023125"/>
    </source>
</evidence>
<keyword evidence="6" id="KW-0539">Nucleus</keyword>
<dbReference type="OrthoDB" id="5130013at2759"/>
<proteinExistence type="predicted"/>
<dbReference type="GO" id="GO:0003677">
    <property type="term" value="F:DNA binding"/>
    <property type="evidence" value="ECO:0007669"/>
    <property type="project" value="UniProtKB-KW"/>
</dbReference>
<protein>
    <recommendedName>
        <fullName evidence="7">Zn(2)-C6 fungal-type domain-containing protein</fullName>
    </recommendedName>
</protein>
<evidence type="ECO:0000256" key="6">
    <source>
        <dbReference type="ARBA" id="ARBA00023242"/>
    </source>
</evidence>
<dbReference type="CDD" id="cd00067">
    <property type="entry name" value="GAL4"/>
    <property type="match status" value="1"/>
</dbReference>
<dbReference type="InterPro" id="IPR021858">
    <property type="entry name" value="Fun_TF"/>
</dbReference>
<comment type="caution">
    <text evidence="8">The sequence shown here is derived from an EMBL/GenBank/DDBJ whole genome shotgun (WGS) entry which is preliminary data.</text>
</comment>
<dbReference type="GO" id="GO:0008270">
    <property type="term" value="F:zinc ion binding"/>
    <property type="evidence" value="ECO:0007669"/>
    <property type="project" value="InterPro"/>
</dbReference>
<dbReference type="AlphaFoldDB" id="A0A9W9LYD9"/>
<dbReference type="PROSITE" id="PS00463">
    <property type="entry name" value="ZN2_CY6_FUNGAL_1"/>
    <property type="match status" value="1"/>
</dbReference>
<dbReference type="PANTHER" id="PTHR36206">
    <property type="entry name" value="ASPERCRYPTIN BIOSYNTHESIS CLUSTER-SPECIFIC TRANSCRIPTION REGULATOR ATNN-RELATED"/>
    <property type="match status" value="1"/>
</dbReference>
<organism evidence="8 9">
    <name type="scientific">Penicillium capsulatum</name>
    <dbReference type="NCBI Taxonomy" id="69766"/>
    <lineage>
        <taxon>Eukaryota</taxon>
        <taxon>Fungi</taxon>
        <taxon>Dikarya</taxon>
        <taxon>Ascomycota</taxon>
        <taxon>Pezizomycotina</taxon>
        <taxon>Eurotiomycetes</taxon>
        <taxon>Eurotiomycetidae</taxon>
        <taxon>Eurotiales</taxon>
        <taxon>Aspergillaceae</taxon>
        <taxon>Penicillium</taxon>
    </lineage>
</organism>
<dbReference type="Gene3D" id="4.10.240.10">
    <property type="entry name" value="Zn(2)-C6 fungal-type DNA-binding domain"/>
    <property type="match status" value="1"/>
</dbReference>
<evidence type="ECO:0000313" key="8">
    <source>
        <dbReference type="EMBL" id="KAJ5182498.1"/>
    </source>
</evidence>
<keyword evidence="1" id="KW-0479">Metal-binding</keyword>